<dbReference type="Pfam" id="PF16889">
    <property type="entry name" value="Hepar_II_III_N"/>
    <property type="match status" value="1"/>
</dbReference>
<comment type="subcellular location">
    <subcellularLocation>
        <location evidence="1">Periplasm</location>
    </subcellularLocation>
</comment>
<dbReference type="Gene3D" id="2.70.98.70">
    <property type="match status" value="1"/>
</dbReference>
<evidence type="ECO:0000313" key="7">
    <source>
        <dbReference type="EMBL" id="MEC0238977.1"/>
    </source>
</evidence>
<name>A0ABU6GIP7_9BACL</name>
<dbReference type="SUPFAM" id="SSF48230">
    <property type="entry name" value="Chondroitin AC/alginate lyase"/>
    <property type="match status" value="1"/>
</dbReference>
<proteinExistence type="predicted"/>
<evidence type="ECO:0000259" key="5">
    <source>
        <dbReference type="Pfam" id="PF07940"/>
    </source>
</evidence>
<evidence type="ECO:0000256" key="1">
    <source>
        <dbReference type="ARBA" id="ARBA00004418"/>
    </source>
</evidence>
<dbReference type="Pfam" id="PF07940">
    <property type="entry name" value="Hepar_II_III_C"/>
    <property type="match status" value="1"/>
</dbReference>
<evidence type="ECO:0000313" key="8">
    <source>
        <dbReference type="Proteomes" id="UP001344632"/>
    </source>
</evidence>
<dbReference type="InterPro" id="IPR031680">
    <property type="entry name" value="Hepar_II_III_N"/>
</dbReference>
<dbReference type="RefSeq" id="WP_326085858.1">
    <property type="nucleotide sequence ID" value="NZ_JARLKZ010000003.1"/>
</dbReference>
<sequence>MSSVQTQIRRLKEMPFRAAMKKIAGKAIQEARFAYRQYRISRSPITLRPELFRSFETTSTFLFDPLSREHYVNLLKKEGMDQEIIHDAERICTHVFDLLGSGETSLGPSLPWHEDFKTGFRWDNKFYKWIKIVDLDNAADVKVPWELSRFQHFFTLGKAYWLTEDEKYALEFQAQLEDWMIQNPVEMSVNWTCAMDVAIRSSNWIAVVPFFRKSPSIPESFWESFHSSLYLQGVFIRGNLENTGEHTGNHYTANLAGLIALGIYFGSFNVQGNQPLLGNPADWLTFGMDEMEKELFVQVNEDGTNYEASTSYHRLVAEMFLVTTMWCSRNGLHFPDVYMRRLEKMHEFMLHIMKPDGLTPLIGDADDGRYLIVSRYSGWVRSDFRHLLAVAGEFFERDDFRNAGISSWEDALWIAGGNKPSRIPELDEPRSVAYPDGGYYVLRSPEIYCLIRCGELSFHGHGAHSHNDQLSFELNVKGKDIIVDPGTFVYSADYRARNLFRSTAVHNTIQVGDMEQNDMEDRNLFLLREQTYAKCELFSYEYFAGNHRGYEKKSGIIHRREIMLKDSGLVIIDKLEHATPAQSEVLPASAAFMLAAGIRVYADKRNLILQAEGFKAIVAFENAAEVQIQKGWISKDYGVREPSQLLRVYTHHQYLRTTIHWD</sequence>
<keyword evidence="8" id="KW-1185">Reference proteome</keyword>
<dbReference type="GO" id="GO:0016829">
    <property type="term" value="F:lyase activity"/>
    <property type="evidence" value="ECO:0007669"/>
    <property type="project" value="UniProtKB-KW"/>
</dbReference>
<evidence type="ECO:0000256" key="3">
    <source>
        <dbReference type="ARBA" id="ARBA00022764"/>
    </source>
</evidence>
<comment type="caution">
    <text evidence="7">The sequence shown here is derived from an EMBL/GenBank/DDBJ whole genome shotgun (WGS) entry which is preliminary data.</text>
</comment>
<dbReference type="PANTHER" id="PTHR39210">
    <property type="entry name" value="HEPARIN-SULFATE LYASE"/>
    <property type="match status" value="1"/>
</dbReference>
<dbReference type="InterPro" id="IPR012480">
    <property type="entry name" value="Hepar_II_III_C"/>
</dbReference>
<evidence type="ECO:0000256" key="2">
    <source>
        <dbReference type="ARBA" id="ARBA00022729"/>
    </source>
</evidence>
<dbReference type="Proteomes" id="UP001344632">
    <property type="component" value="Unassembled WGS sequence"/>
</dbReference>
<protein>
    <submittedName>
        <fullName evidence="7">Alginate lyase family protein</fullName>
    </submittedName>
</protein>
<keyword evidence="2" id="KW-0732">Signal</keyword>
<accession>A0ABU6GIP7</accession>
<keyword evidence="3" id="KW-0574">Periplasm</keyword>
<feature type="domain" description="Heparin-sulfate lyase N-terminal" evidence="6">
    <location>
        <begin position="139"/>
        <end position="380"/>
    </location>
</feature>
<organism evidence="7 8">
    <name type="scientific">Paenibacillus dokdonensis</name>
    <dbReference type="NCBI Taxonomy" id="2567944"/>
    <lineage>
        <taxon>Bacteria</taxon>
        <taxon>Bacillati</taxon>
        <taxon>Bacillota</taxon>
        <taxon>Bacilli</taxon>
        <taxon>Bacillales</taxon>
        <taxon>Paenibacillaceae</taxon>
        <taxon>Paenibacillus</taxon>
    </lineage>
</organism>
<keyword evidence="4 7" id="KW-0456">Lyase</keyword>
<evidence type="ECO:0000259" key="6">
    <source>
        <dbReference type="Pfam" id="PF16889"/>
    </source>
</evidence>
<evidence type="ECO:0000256" key="4">
    <source>
        <dbReference type="ARBA" id="ARBA00023239"/>
    </source>
</evidence>
<dbReference type="PANTHER" id="PTHR39210:SF1">
    <property type="entry name" value="HEPARIN-SULFATE LYASE"/>
    <property type="match status" value="1"/>
</dbReference>
<dbReference type="Gene3D" id="1.50.10.100">
    <property type="entry name" value="Chondroitin AC/alginate lyase"/>
    <property type="match status" value="1"/>
</dbReference>
<gene>
    <name evidence="7" type="ORF">P4H66_03710</name>
</gene>
<feature type="domain" description="Heparinase II/III-like C-terminal" evidence="5">
    <location>
        <begin position="429"/>
        <end position="660"/>
    </location>
</feature>
<dbReference type="EMBL" id="JARLKZ010000003">
    <property type="protein sequence ID" value="MEC0238977.1"/>
    <property type="molecule type" value="Genomic_DNA"/>
</dbReference>
<reference evidence="7 8" key="1">
    <citation type="submission" date="2023-03" db="EMBL/GenBank/DDBJ databases">
        <title>Bacillus Genome Sequencing.</title>
        <authorList>
            <person name="Dunlap C."/>
        </authorList>
    </citation>
    <scope>NUCLEOTIDE SEQUENCE [LARGE SCALE GENOMIC DNA]</scope>
    <source>
        <strain evidence="7 8">BD-525</strain>
    </source>
</reference>
<dbReference type="InterPro" id="IPR008929">
    <property type="entry name" value="Chondroitin_lyas"/>
</dbReference>